<organism evidence="1 2">
    <name type="scientific">Coniosporium uncinatum</name>
    <dbReference type="NCBI Taxonomy" id="93489"/>
    <lineage>
        <taxon>Eukaryota</taxon>
        <taxon>Fungi</taxon>
        <taxon>Dikarya</taxon>
        <taxon>Ascomycota</taxon>
        <taxon>Pezizomycotina</taxon>
        <taxon>Dothideomycetes</taxon>
        <taxon>Dothideomycetes incertae sedis</taxon>
        <taxon>Coniosporium</taxon>
    </lineage>
</organism>
<reference evidence="1" key="1">
    <citation type="submission" date="2024-09" db="EMBL/GenBank/DDBJ databases">
        <title>Black Yeasts Isolated from many extreme environments.</title>
        <authorList>
            <person name="Coleine C."/>
            <person name="Stajich J.E."/>
            <person name="Selbmann L."/>
        </authorList>
    </citation>
    <scope>NUCLEOTIDE SEQUENCE</scope>
    <source>
        <strain evidence="1">CCFEE 5737</strain>
    </source>
</reference>
<sequence length="417" mass="45234">MNDSLVDLSTGIEATTELARYLDEVGDDWAKGNAELLGIYSAMRGNAEGWYRCFLTLQMKGNALGVALVQLGSILNEMTKRAGVASRRNVVRVPLKYSFTTATSLPSSSNTFTQQSAPLPISRFSQIIVDNKPLPQDPDAVGEAAAVAMPKKRDANPFEDKFENPRKQPQPPSRQQAVETIPEYAEARHEPPHLRRVWIPESSTAKQSRKSTGSNGAGRISLDLQRGNVDPPDRLSSIKRSLSLKRSGSVRESSSGEKEDKPQRPTNKLRKKSTDALTNSTLPKPPSDAQSKAEPEASPGFPDSAYSSGSERPNTSQTAPLARSSAKLDLFPSHRPLTLSSLSVRQNAPRESAPSPTVAIRRETGPGQVRKSSSFGFLRKLFSRKPPSSSKTLLSSSSTTALPRPGTRGMASVHEGY</sequence>
<protein>
    <submittedName>
        <fullName evidence="1">Uncharacterized protein</fullName>
    </submittedName>
</protein>
<accession>A0ACC3D3F0</accession>
<dbReference type="EMBL" id="JAWDJW010008122">
    <property type="protein sequence ID" value="KAK3061023.1"/>
    <property type="molecule type" value="Genomic_DNA"/>
</dbReference>
<keyword evidence="2" id="KW-1185">Reference proteome</keyword>
<gene>
    <name evidence="1" type="ORF">LTS18_007186</name>
</gene>
<comment type="caution">
    <text evidence="1">The sequence shown here is derived from an EMBL/GenBank/DDBJ whole genome shotgun (WGS) entry which is preliminary data.</text>
</comment>
<evidence type="ECO:0000313" key="1">
    <source>
        <dbReference type="EMBL" id="KAK3061023.1"/>
    </source>
</evidence>
<proteinExistence type="predicted"/>
<name>A0ACC3D3F0_9PEZI</name>
<dbReference type="Proteomes" id="UP001186974">
    <property type="component" value="Unassembled WGS sequence"/>
</dbReference>
<evidence type="ECO:0000313" key="2">
    <source>
        <dbReference type="Proteomes" id="UP001186974"/>
    </source>
</evidence>